<keyword evidence="3" id="KW-1185">Reference proteome</keyword>
<evidence type="ECO:0000256" key="1">
    <source>
        <dbReference type="SAM" id="SignalP"/>
    </source>
</evidence>
<accession>A0A1J4MGY1</accession>
<dbReference type="EMBL" id="LRBP01000025">
    <property type="protein sequence ID" value="OII72109.1"/>
    <property type="molecule type" value="Genomic_DNA"/>
</dbReference>
<reference evidence="2 3" key="1">
    <citation type="submission" date="2016-10" db="EMBL/GenBank/DDBJ databases">
        <title>Reductive evolution of mitochondrial metabolism and differential evolution of invasion-related proteins in Cryptosporidium.</title>
        <authorList>
            <person name="Liu S."/>
            <person name="Roellig D.M."/>
            <person name="Guo Y."/>
            <person name="Li N."/>
            <person name="Frace M.A."/>
            <person name="Tang K."/>
            <person name="Zhang L."/>
            <person name="Feng Y."/>
            <person name="Xiao L."/>
        </authorList>
    </citation>
    <scope>NUCLEOTIDE SEQUENCE [LARGE SCALE GENOMIC DNA]</scope>
    <source>
        <strain evidence="2">39726</strain>
    </source>
</reference>
<dbReference type="RefSeq" id="XP_028873681.1">
    <property type="nucleotide sequence ID" value="XM_029018454.1"/>
</dbReference>
<comment type="caution">
    <text evidence="2">The sequence shown here is derived from an EMBL/GenBank/DDBJ whole genome shotgun (WGS) entry which is preliminary data.</text>
</comment>
<evidence type="ECO:0000313" key="2">
    <source>
        <dbReference type="EMBL" id="OII72109.1"/>
    </source>
</evidence>
<dbReference type="GeneID" id="39978233"/>
<organism evidence="2 3">
    <name type="scientific">Cryptosporidium ubiquitum</name>
    <dbReference type="NCBI Taxonomy" id="857276"/>
    <lineage>
        <taxon>Eukaryota</taxon>
        <taxon>Sar</taxon>
        <taxon>Alveolata</taxon>
        <taxon>Apicomplexa</taxon>
        <taxon>Conoidasida</taxon>
        <taxon>Coccidia</taxon>
        <taxon>Eucoccidiorida</taxon>
        <taxon>Eimeriorina</taxon>
        <taxon>Cryptosporidiidae</taxon>
        <taxon>Cryptosporidium</taxon>
    </lineage>
</organism>
<dbReference type="AlphaFoldDB" id="A0A1J4MGY1"/>
<gene>
    <name evidence="2" type="ORF">cubi_01442</name>
</gene>
<dbReference type="OrthoDB" id="340494at2759"/>
<name>A0A1J4MGY1_9CRYT</name>
<dbReference type="Proteomes" id="UP000186176">
    <property type="component" value="Unassembled WGS sequence"/>
</dbReference>
<dbReference type="VEuPathDB" id="CryptoDB:cubi_01442"/>
<feature type="signal peptide" evidence="1">
    <location>
        <begin position="1"/>
        <end position="23"/>
    </location>
</feature>
<keyword evidence="1" id="KW-0732">Signal</keyword>
<evidence type="ECO:0000313" key="3">
    <source>
        <dbReference type="Proteomes" id="UP000186176"/>
    </source>
</evidence>
<protein>
    <submittedName>
        <fullName evidence="2">Uncharacterized protein</fullName>
    </submittedName>
</protein>
<sequence length="1082" mass="126202">MFRIKKLIFLALIIYLNVIASYCKRSKKAECSFEKNLEDNANIRYFEVSVTSNTELNTIKNIREHVSLLEKYNDQSYELAGNSTNLKNSSSSLIDDDILFLESFISSFSTQSNISAPFSTNGVTIDSVPIHETNCNSDLIFETNNEDINISINNHLISKLIPDFDQINRTISVIPWKVIDNIVLNLVPEIQKISYEFALICTSISNNIELLKSFSNGSDIKHVQWEALQMASFARGYSRYILETVSLAMSLVLIAPDSKAEPSVLSDINFYSIIKHPKELLNKLSEQKVEEKKNYECIDFFVDKDIKNSCIFCFSIFLTLYSRIQCQFVEVGISRESILGIRWLEEIHSHINQLDKFLLSVWNHFVIEKYPNSSHYIPPKPTISWKAFKLKLYEEFRIGLNFQQKIKLNSELDLSDHIFLNRRSKKDSEINNYIELKYMDSISNILELNQIEIDVIEETIKVYNNIIELMNFSQNGVLLGSITKLSNSLMSIAIILGTYGDKHLINIALQSLKENHRDIPSEECKRLHREVIIDEYFDQSTLTNIFVKYIYCKNDLSSQINRQISLHFKYELTKKFLKRILISTRNSLFDRIRERVSASKVNAEINFKRSFTRYLSQFQVILGLVKIIRIKMDETNAKLNELLQLTDYYILNLEKFKIKLTSFIFNNRYFFLEKGVIGELNDTSYPLTPITISLGPYLFDIAGKNLRATINKLRSKISLLNKLISFSRNILIKRRYNINEGLNYQEKNKILYSTALRIYNNRDELIVINTFTMVLYKTLKNLGNSSLKPVKNEFISENYRFDFGKDDRCNLKSDILSLKETELIGCKLFNKMVEIIQIDELFSLLQKQFIIIDNTERKIYYEISVLFDKIWPHRNFINNILFKNLSSKLYTLKSLLENMLIFNGIARNSLVPYINGMNNFECLYDFSLGSISSLENAIKEFPFNISSKGPKAFFKNITSAIKGIFIKSERTKNREKKAIVKEVTRLSKILFSLEPYVINIDISFKLNVEKLRFIKIESQERIRKLFYLYIHCIYSTLKSTIFVGNLEKRFPIEVREEWNEFIKQLNIVQASLFGQLYLILVS</sequence>
<feature type="chain" id="PRO_5012520642" evidence="1">
    <location>
        <begin position="24"/>
        <end position="1082"/>
    </location>
</feature>
<proteinExistence type="predicted"/>